<organism evidence="6 7">
    <name type="scientific">Comamonas koreensis</name>
    <dbReference type="NCBI Taxonomy" id="160825"/>
    <lineage>
        <taxon>Bacteria</taxon>
        <taxon>Pseudomonadati</taxon>
        <taxon>Pseudomonadota</taxon>
        <taxon>Betaproteobacteria</taxon>
        <taxon>Burkholderiales</taxon>
        <taxon>Comamonadaceae</taxon>
        <taxon>Comamonas</taxon>
    </lineage>
</organism>
<name>A0AAW4XX53_9BURK</name>
<dbReference type="Pfam" id="PF00126">
    <property type="entry name" value="HTH_1"/>
    <property type="match status" value="1"/>
</dbReference>
<proteinExistence type="inferred from homology"/>
<dbReference type="SUPFAM" id="SSF46785">
    <property type="entry name" value="Winged helix' DNA-binding domain"/>
    <property type="match status" value="1"/>
</dbReference>
<dbReference type="Gene3D" id="1.10.10.10">
    <property type="entry name" value="Winged helix-like DNA-binding domain superfamily/Winged helix DNA-binding domain"/>
    <property type="match status" value="1"/>
</dbReference>
<evidence type="ECO:0000256" key="4">
    <source>
        <dbReference type="ARBA" id="ARBA00023163"/>
    </source>
</evidence>
<dbReference type="Pfam" id="PF03466">
    <property type="entry name" value="LysR_substrate"/>
    <property type="match status" value="1"/>
</dbReference>
<evidence type="ECO:0000259" key="5">
    <source>
        <dbReference type="PROSITE" id="PS50931"/>
    </source>
</evidence>
<evidence type="ECO:0000313" key="7">
    <source>
        <dbReference type="Proteomes" id="UP001199260"/>
    </source>
</evidence>
<comment type="caution">
    <text evidence="6">The sequence shown here is derived from an EMBL/GenBank/DDBJ whole genome shotgun (WGS) entry which is preliminary data.</text>
</comment>
<dbReference type="InterPro" id="IPR000847">
    <property type="entry name" value="LysR_HTH_N"/>
</dbReference>
<evidence type="ECO:0000256" key="1">
    <source>
        <dbReference type="ARBA" id="ARBA00009437"/>
    </source>
</evidence>
<feature type="domain" description="HTH lysR-type" evidence="5">
    <location>
        <begin position="15"/>
        <end position="72"/>
    </location>
</feature>
<reference evidence="6 7" key="1">
    <citation type="submission" date="2021-11" db="EMBL/GenBank/DDBJ databases">
        <title>Genome sequence.</title>
        <authorList>
            <person name="Sun Q."/>
        </authorList>
    </citation>
    <scope>NUCLEOTIDE SEQUENCE [LARGE SCALE GENOMIC DNA]</scope>
    <source>
        <strain evidence="6 7">KCTC 12005</strain>
    </source>
</reference>
<dbReference type="InterPro" id="IPR036388">
    <property type="entry name" value="WH-like_DNA-bd_sf"/>
</dbReference>
<dbReference type="GO" id="GO:0003700">
    <property type="term" value="F:DNA-binding transcription factor activity"/>
    <property type="evidence" value="ECO:0007669"/>
    <property type="project" value="InterPro"/>
</dbReference>
<dbReference type="InterPro" id="IPR005119">
    <property type="entry name" value="LysR_subst-bd"/>
</dbReference>
<dbReference type="Gene3D" id="3.40.190.290">
    <property type="match status" value="1"/>
</dbReference>
<dbReference type="PANTHER" id="PTHR30419">
    <property type="entry name" value="HTH-TYPE TRANSCRIPTIONAL REGULATOR YBHD"/>
    <property type="match status" value="1"/>
</dbReference>
<dbReference type="AlphaFoldDB" id="A0AAW4XX53"/>
<dbReference type="InterPro" id="IPR036390">
    <property type="entry name" value="WH_DNA-bd_sf"/>
</dbReference>
<comment type="similarity">
    <text evidence="1">Belongs to the LysR transcriptional regulatory family.</text>
</comment>
<dbReference type="PROSITE" id="PS50931">
    <property type="entry name" value="HTH_LYSR"/>
    <property type="match status" value="1"/>
</dbReference>
<dbReference type="RefSeq" id="WP_230774480.1">
    <property type="nucleotide sequence ID" value="NZ_JAJNCT010000010.1"/>
</dbReference>
<dbReference type="GO" id="GO:0003677">
    <property type="term" value="F:DNA binding"/>
    <property type="evidence" value="ECO:0007669"/>
    <property type="project" value="UniProtKB-KW"/>
</dbReference>
<sequence length="311" mass="33820">MSHPPRSSFRSAMRFDLQDLRLFVHTLESGTITQGAERCHITLASASERIRGMETVLGAPLLHRSKRGVTATEAGAVLLPHARRMLLQMEQLAGDMQAFGQGLGTRIELLANTSAISEHLIAPLGAFMQANPQLRLELRECTSDAIARALMAGEADMGVLSNAVPAGSLHTQVWRDDPLVLLGPTRLLAALPQDVQLNHLKDIALLGLLPQHALHQLMAAQALQAGVALRYRALAPHLEALCDWVAMGLGAALVPRTAAECATLRWPQARLRLRPLSVDWAARQLVLACRDPAQLPPQALQLWTFLQEAAH</sequence>
<evidence type="ECO:0000256" key="3">
    <source>
        <dbReference type="ARBA" id="ARBA00023125"/>
    </source>
</evidence>
<evidence type="ECO:0000256" key="2">
    <source>
        <dbReference type="ARBA" id="ARBA00023015"/>
    </source>
</evidence>
<dbReference type="Proteomes" id="UP001199260">
    <property type="component" value="Unassembled WGS sequence"/>
</dbReference>
<dbReference type="GO" id="GO:0005829">
    <property type="term" value="C:cytosol"/>
    <property type="evidence" value="ECO:0007669"/>
    <property type="project" value="TreeGrafter"/>
</dbReference>
<gene>
    <name evidence="6" type="ORF">LPW39_10770</name>
</gene>
<dbReference type="PANTHER" id="PTHR30419:SF2">
    <property type="entry name" value="LYSR FAMILY TRANSCRIPTIONAL REGULATOR"/>
    <property type="match status" value="1"/>
</dbReference>
<protein>
    <submittedName>
        <fullName evidence="6">LysR family transcriptional regulator</fullName>
    </submittedName>
</protein>
<keyword evidence="7" id="KW-1185">Reference proteome</keyword>
<accession>A0AAW4XX53</accession>
<dbReference type="FunFam" id="1.10.10.10:FF:000001">
    <property type="entry name" value="LysR family transcriptional regulator"/>
    <property type="match status" value="1"/>
</dbReference>
<dbReference type="SUPFAM" id="SSF53850">
    <property type="entry name" value="Periplasmic binding protein-like II"/>
    <property type="match status" value="1"/>
</dbReference>
<keyword evidence="3" id="KW-0238">DNA-binding</keyword>
<dbReference type="InterPro" id="IPR050950">
    <property type="entry name" value="HTH-type_LysR_regulators"/>
</dbReference>
<keyword evidence="4" id="KW-0804">Transcription</keyword>
<evidence type="ECO:0000313" key="6">
    <source>
        <dbReference type="EMBL" id="MCD2165618.1"/>
    </source>
</evidence>
<dbReference type="EMBL" id="JAJNCT010000010">
    <property type="protein sequence ID" value="MCD2165618.1"/>
    <property type="molecule type" value="Genomic_DNA"/>
</dbReference>
<keyword evidence="2" id="KW-0805">Transcription regulation</keyword>